<evidence type="ECO:0000313" key="2">
    <source>
        <dbReference type="EMBL" id="CAL6109549.1"/>
    </source>
</evidence>
<organism evidence="1">
    <name type="scientific">Hexamita inflata</name>
    <dbReference type="NCBI Taxonomy" id="28002"/>
    <lineage>
        <taxon>Eukaryota</taxon>
        <taxon>Metamonada</taxon>
        <taxon>Diplomonadida</taxon>
        <taxon>Hexamitidae</taxon>
        <taxon>Hexamitinae</taxon>
        <taxon>Hexamita</taxon>
    </lineage>
</organism>
<accession>A0AA86R9L0</accession>
<dbReference type="EMBL" id="CATOUU010001048">
    <property type="protein sequence ID" value="CAI9968763.1"/>
    <property type="molecule type" value="Genomic_DNA"/>
</dbReference>
<name>A0AA86R9L0_9EUKA</name>
<evidence type="ECO:0000313" key="3">
    <source>
        <dbReference type="Proteomes" id="UP001642409"/>
    </source>
</evidence>
<evidence type="ECO:0000313" key="1">
    <source>
        <dbReference type="EMBL" id="CAI9968763.1"/>
    </source>
</evidence>
<keyword evidence="3" id="KW-1185">Reference proteome</keyword>
<dbReference type="AlphaFoldDB" id="A0AA86R9L0"/>
<gene>
    <name evidence="1" type="ORF">HINF_LOCUS56408</name>
    <name evidence="2" type="ORF">HINF_LOCUS75498</name>
</gene>
<dbReference type="EMBL" id="CAXDID020000671">
    <property type="protein sequence ID" value="CAL6109549.1"/>
    <property type="molecule type" value="Genomic_DNA"/>
</dbReference>
<comment type="caution">
    <text evidence="1">The sequence shown here is derived from an EMBL/GenBank/DDBJ whole genome shotgun (WGS) entry which is preliminary data.</text>
</comment>
<dbReference type="Proteomes" id="UP001642409">
    <property type="component" value="Unassembled WGS sequence"/>
</dbReference>
<protein>
    <submittedName>
        <fullName evidence="2">Hypothetical_protein</fullName>
    </submittedName>
</protein>
<reference evidence="1" key="1">
    <citation type="submission" date="2023-06" db="EMBL/GenBank/DDBJ databases">
        <authorList>
            <person name="Kurt Z."/>
        </authorList>
    </citation>
    <scope>NUCLEOTIDE SEQUENCE</scope>
</reference>
<reference evidence="2 3" key="2">
    <citation type="submission" date="2024-07" db="EMBL/GenBank/DDBJ databases">
        <authorList>
            <person name="Akdeniz Z."/>
        </authorList>
    </citation>
    <scope>NUCLEOTIDE SEQUENCE [LARGE SCALE GENOMIC DNA]</scope>
</reference>
<proteinExistence type="predicted"/>
<sequence length="246" mass="28413">MLFVHDHIKIVSADSMAKKTSFETNPALMQYFALNQTFASALNKYLNWMADSITNLYNFGNTLDKILLCRGIPDVSPLQLFCADSYCLQYERIQRKRKILDYIISKLESKDTSPLQQIPVRISKQTQLDRGHIRSVSSFMHLAHQVKRCTIESKLETDPTLCSYDIICVIHLESRLNGEVKDGSIDKSRVGQNVRDLSLGYYMVNKYLLNTFQHRSLFFLLLQCILACYHKVLVICINVPNQIFYV</sequence>